<dbReference type="InterPro" id="IPR014710">
    <property type="entry name" value="RmlC-like_jellyroll"/>
</dbReference>
<dbReference type="SUPFAM" id="SSF51182">
    <property type="entry name" value="RmlC-like cupins"/>
    <property type="match status" value="1"/>
</dbReference>
<dbReference type="GO" id="GO:0051213">
    <property type="term" value="F:dioxygenase activity"/>
    <property type="evidence" value="ECO:0007669"/>
    <property type="project" value="UniProtKB-KW"/>
</dbReference>
<dbReference type="EMBL" id="FODY01000014">
    <property type="protein sequence ID" value="SEP23030.1"/>
    <property type="molecule type" value="Genomic_DNA"/>
</dbReference>
<name>A0A1H8W5Y9_9FIRM</name>
<organism evidence="2 3">
    <name type="scientific">Propionispora vibrioides</name>
    <dbReference type="NCBI Taxonomy" id="112903"/>
    <lineage>
        <taxon>Bacteria</taxon>
        <taxon>Bacillati</taxon>
        <taxon>Bacillota</taxon>
        <taxon>Negativicutes</taxon>
        <taxon>Selenomonadales</taxon>
        <taxon>Sporomusaceae</taxon>
        <taxon>Propionispora</taxon>
    </lineage>
</organism>
<feature type="domain" description="Cupin type-2" evidence="1">
    <location>
        <begin position="57"/>
        <end position="124"/>
    </location>
</feature>
<gene>
    <name evidence="2" type="ORF">SAMN04490178_11460</name>
</gene>
<evidence type="ECO:0000313" key="3">
    <source>
        <dbReference type="Proteomes" id="UP000198847"/>
    </source>
</evidence>
<evidence type="ECO:0000313" key="2">
    <source>
        <dbReference type="EMBL" id="SEP23030.1"/>
    </source>
</evidence>
<keyword evidence="2" id="KW-0560">Oxidoreductase</keyword>
<dbReference type="Proteomes" id="UP000198847">
    <property type="component" value="Unassembled WGS sequence"/>
</dbReference>
<dbReference type="Pfam" id="PF07883">
    <property type="entry name" value="Cupin_2"/>
    <property type="match status" value="1"/>
</dbReference>
<reference evidence="2 3" key="1">
    <citation type="submission" date="2016-10" db="EMBL/GenBank/DDBJ databases">
        <authorList>
            <person name="de Groot N.N."/>
        </authorList>
    </citation>
    <scope>NUCLEOTIDE SEQUENCE [LARGE SCALE GENOMIC DNA]</scope>
    <source>
        <strain evidence="2 3">DSM 13305</strain>
    </source>
</reference>
<keyword evidence="2" id="KW-0223">Dioxygenase</keyword>
<dbReference type="STRING" id="112903.SAMN04490178_11460"/>
<accession>A0A1H8W5Y9</accession>
<proteinExistence type="predicted"/>
<keyword evidence="3" id="KW-1185">Reference proteome</keyword>
<protein>
    <submittedName>
        <fullName evidence="2">Gentisate 1,2-dioxygenase</fullName>
    </submittedName>
</protein>
<dbReference type="InterPro" id="IPR013096">
    <property type="entry name" value="Cupin_2"/>
</dbReference>
<sequence>MAKLVDILEKFPFEVKDKRPMLIRKSEYSTALYPPDNAFTSDNTFTMVSTDTFMLGIYELGPGGVFAPLDIHPGDESYYILNGPVVQRSGNGQFAYLQTGEGLFMPEGAWHCCHNFADSKARILYFITPKAWSENIPPAVIPSDEETKYYKGANNDKLPDMKGKIADISRQGCTDDIGAWPVDAHEARKTGAVYGVRDFEKLNNVHGTKHPMLMRFITSNDYGHFGEFVLPNGGGYGPRCSDPDKHAGDAALYCVDGPLTINLVDLQESFVMEPEDTFFIPAGTSYQLVNFENHQVKAVFAITKL</sequence>
<dbReference type="OrthoDB" id="34624at2"/>
<dbReference type="RefSeq" id="WP_091747704.1">
    <property type="nucleotide sequence ID" value="NZ_FODY01000014.1"/>
</dbReference>
<dbReference type="InterPro" id="IPR011051">
    <property type="entry name" value="RmlC_Cupin_sf"/>
</dbReference>
<dbReference type="AlphaFoldDB" id="A0A1H8W5Y9"/>
<dbReference type="CDD" id="cd02208">
    <property type="entry name" value="cupin_RmlC-like"/>
    <property type="match status" value="2"/>
</dbReference>
<evidence type="ECO:0000259" key="1">
    <source>
        <dbReference type="Pfam" id="PF07883"/>
    </source>
</evidence>
<dbReference type="Gene3D" id="2.60.120.10">
    <property type="entry name" value="Jelly Rolls"/>
    <property type="match status" value="2"/>
</dbReference>